<evidence type="ECO:0000313" key="4">
    <source>
        <dbReference type="EMBL" id="EUA09078.1"/>
    </source>
</evidence>
<comment type="caution">
    <text evidence="4">The sequence shown here is derived from an EMBL/GenBank/DDBJ whole genome shotgun (WGS) entry which is preliminary data.</text>
</comment>
<dbReference type="InterPro" id="IPR036901">
    <property type="entry name" value="Asp/Orn_carbamoylTrfase_sf"/>
</dbReference>
<dbReference type="GO" id="GO:0005829">
    <property type="term" value="C:cytosol"/>
    <property type="evidence" value="ECO:0007669"/>
    <property type="project" value="TreeGrafter"/>
</dbReference>
<dbReference type="Gene3D" id="3.40.50.1370">
    <property type="entry name" value="Aspartate/ornithine carbamoyltransferase"/>
    <property type="match status" value="2"/>
</dbReference>
<name>X7YRE0_MYCXE</name>
<evidence type="ECO:0000256" key="2">
    <source>
        <dbReference type="SAM" id="MobiDB-lite"/>
    </source>
</evidence>
<accession>X7YRE0</accession>
<dbReference type="GO" id="GO:0016597">
    <property type="term" value="F:amino acid binding"/>
    <property type="evidence" value="ECO:0007669"/>
    <property type="project" value="InterPro"/>
</dbReference>
<dbReference type="PANTHER" id="PTHR45753">
    <property type="entry name" value="ORNITHINE CARBAMOYLTRANSFERASE, MITOCHONDRIAL"/>
    <property type="match status" value="1"/>
</dbReference>
<dbReference type="GO" id="GO:0006520">
    <property type="term" value="P:amino acid metabolic process"/>
    <property type="evidence" value="ECO:0007669"/>
    <property type="project" value="InterPro"/>
</dbReference>
<dbReference type="GO" id="GO:0016743">
    <property type="term" value="F:carboxyl- or carbamoyltransferase activity"/>
    <property type="evidence" value="ECO:0007669"/>
    <property type="project" value="InterPro"/>
</dbReference>
<feature type="region of interest" description="Disordered" evidence="2">
    <location>
        <begin position="37"/>
        <end position="93"/>
    </location>
</feature>
<feature type="region of interest" description="Disordered" evidence="2">
    <location>
        <begin position="196"/>
        <end position="217"/>
    </location>
</feature>
<dbReference type="SUPFAM" id="SSF53671">
    <property type="entry name" value="Aspartate/ornithine carbamoyltransferase"/>
    <property type="match status" value="1"/>
</dbReference>
<dbReference type="InterPro" id="IPR006132">
    <property type="entry name" value="Asp/Orn_carbamoyltranf_P-bd"/>
</dbReference>
<reference evidence="4" key="1">
    <citation type="submission" date="2014-01" db="EMBL/GenBank/DDBJ databases">
        <authorList>
            <person name="Brown-Elliot B."/>
            <person name="Wallace R."/>
            <person name="Lenaerts A."/>
            <person name="Ordway D."/>
            <person name="DeGroote M.A."/>
            <person name="Parker T."/>
            <person name="Sizemore C."/>
            <person name="Tallon L.J."/>
            <person name="Sadzewicz L.K."/>
            <person name="Sengamalay N."/>
            <person name="Fraser C.M."/>
            <person name="Hine E."/>
            <person name="Shefchek K.A."/>
            <person name="Das S.P."/>
            <person name="Tettelin H."/>
        </authorList>
    </citation>
    <scope>NUCLEOTIDE SEQUENCE [LARGE SCALE GENOMIC DNA]</scope>
    <source>
        <strain evidence="4">4042</strain>
    </source>
</reference>
<dbReference type="EMBL" id="JAOB01000090">
    <property type="protein sequence ID" value="EUA09078.1"/>
    <property type="molecule type" value="Genomic_DNA"/>
</dbReference>
<organism evidence="4">
    <name type="scientific">Mycobacterium xenopi 4042</name>
    <dbReference type="NCBI Taxonomy" id="1299334"/>
    <lineage>
        <taxon>Bacteria</taxon>
        <taxon>Bacillati</taxon>
        <taxon>Actinomycetota</taxon>
        <taxon>Actinomycetes</taxon>
        <taxon>Mycobacteriales</taxon>
        <taxon>Mycobacteriaceae</taxon>
        <taxon>Mycobacterium</taxon>
    </lineage>
</organism>
<feature type="domain" description="Aspartate/ornithine carbamoyltransferase carbamoyl-P binding" evidence="3">
    <location>
        <begin position="93"/>
        <end position="147"/>
    </location>
</feature>
<keyword evidence="1 4" id="KW-0808">Transferase</keyword>
<dbReference type="PATRIC" id="fig|1299334.3.peg.9628"/>
<sequence>MLAAGDLSRDDATAILDDADRFAQALVGVRSRSCRRCAGAPSSRCSTRTPPHPGVVRSGRQADERRRDQRQRDGIVGGQGRIAARHRADPARRGADALVIRHPASGAAHRLADWTATEQGGPSVINAGDGTHEHPTQALLDALTIRQRLGGIDGRRIVIVGDILHSRVARSNTHLLATLGADVVLVAPPTLLPVGVPSGRSPCPTTSTPNCPRPTRY</sequence>
<feature type="compositionally biased region" description="Basic and acidic residues" evidence="2">
    <location>
        <begin position="60"/>
        <end position="73"/>
    </location>
</feature>
<evidence type="ECO:0000256" key="1">
    <source>
        <dbReference type="ARBA" id="ARBA00022679"/>
    </source>
</evidence>
<dbReference type="PANTHER" id="PTHR45753:SF6">
    <property type="entry name" value="ASPARTATE CARBAMOYLTRANSFERASE"/>
    <property type="match status" value="1"/>
</dbReference>
<dbReference type="AlphaFoldDB" id="X7YRE0"/>
<evidence type="ECO:0000259" key="3">
    <source>
        <dbReference type="Pfam" id="PF02729"/>
    </source>
</evidence>
<gene>
    <name evidence="4" type="ORF">I553_10135</name>
</gene>
<proteinExistence type="predicted"/>
<dbReference type="Pfam" id="PF02729">
    <property type="entry name" value="OTCace_N"/>
    <property type="match status" value="1"/>
</dbReference>
<protein>
    <submittedName>
        <fullName evidence="4">Aspartate/ornithine carbamoyltransferase, Asp/Orn binding domain protein</fullName>
    </submittedName>
</protein>